<accession>A0ABR5NMX6</accession>
<evidence type="ECO:0000256" key="3">
    <source>
        <dbReference type="ARBA" id="ARBA00007494"/>
    </source>
</evidence>
<gene>
    <name evidence="16" type="ORF">ABB22_04400</name>
</gene>
<evidence type="ECO:0000256" key="11">
    <source>
        <dbReference type="ARBA" id="ARBA00030399"/>
    </source>
</evidence>
<dbReference type="SUPFAM" id="SSF48013">
    <property type="entry name" value="NusB-like"/>
    <property type="match status" value="1"/>
</dbReference>
<dbReference type="InterPro" id="IPR035926">
    <property type="entry name" value="NusB-like_sf"/>
</dbReference>
<dbReference type="Proteomes" id="UP000050902">
    <property type="component" value="Unassembled WGS sequence"/>
</dbReference>
<evidence type="ECO:0000313" key="16">
    <source>
        <dbReference type="EMBL" id="KRG59347.1"/>
    </source>
</evidence>
<dbReference type="NCBIfam" id="TIGR00563">
    <property type="entry name" value="rsmB"/>
    <property type="match status" value="1"/>
</dbReference>
<evidence type="ECO:0000256" key="4">
    <source>
        <dbReference type="ARBA" id="ARBA00012140"/>
    </source>
</evidence>
<evidence type="ECO:0000256" key="8">
    <source>
        <dbReference type="ARBA" id="ARBA00022679"/>
    </source>
</evidence>
<dbReference type="InterPro" id="IPR023267">
    <property type="entry name" value="RCMT"/>
</dbReference>
<evidence type="ECO:0000256" key="12">
    <source>
        <dbReference type="ARBA" id="ARBA00031088"/>
    </source>
</evidence>
<keyword evidence="17" id="KW-1185">Reference proteome</keyword>
<organism evidence="16 17">
    <name type="scientific">Stenotrophomonas nitritireducens</name>
    <dbReference type="NCBI Taxonomy" id="83617"/>
    <lineage>
        <taxon>Bacteria</taxon>
        <taxon>Pseudomonadati</taxon>
        <taxon>Pseudomonadota</taxon>
        <taxon>Gammaproteobacteria</taxon>
        <taxon>Lysobacterales</taxon>
        <taxon>Lysobacteraceae</taxon>
        <taxon>Stenotrophomonas</taxon>
    </lineage>
</organism>
<dbReference type="PROSITE" id="PS51686">
    <property type="entry name" value="SAM_MT_RSMB_NOP"/>
    <property type="match status" value="1"/>
</dbReference>
<dbReference type="PROSITE" id="PS01153">
    <property type="entry name" value="NOL1_NOP2_SUN"/>
    <property type="match status" value="1"/>
</dbReference>
<dbReference type="Gene3D" id="3.40.50.150">
    <property type="entry name" value="Vaccinia Virus protein VP39"/>
    <property type="match status" value="1"/>
</dbReference>
<comment type="function">
    <text evidence="1">Specifically methylates the cytosine at position 967 (m5C967) of 16S rRNA.</text>
</comment>
<evidence type="ECO:0000256" key="13">
    <source>
        <dbReference type="ARBA" id="ARBA00047283"/>
    </source>
</evidence>
<feature type="binding site" evidence="14">
    <location>
        <begin position="263"/>
        <end position="269"/>
    </location>
    <ligand>
        <name>S-adenosyl-L-methionine</name>
        <dbReference type="ChEBI" id="CHEBI:59789"/>
    </ligand>
</feature>
<dbReference type="InterPro" id="IPR001678">
    <property type="entry name" value="MeTrfase_RsmB-F_NOP2_dom"/>
</dbReference>
<dbReference type="CDD" id="cd02440">
    <property type="entry name" value="AdoMet_MTases"/>
    <property type="match status" value="1"/>
</dbReference>
<feature type="domain" description="SAM-dependent MTase RsmB/NOP-type" evidence="15">
    <location>
        <begin position="173"/>
        <end position="444"/>
    </location>
</feature>
<dbReference type="RefSeq" id="WP_055770705.1">
    <property type="nucleotide sequence ID" value="NZ_JAFKME010000007.1"/>
</dbReference>
<dbReference type="EC" id="2.1.1.176" evidence="4"/>
<evidence type="ECO:0000256" key="10">
    <source>
        <dbReference type="ARBA" id="ARBA00022884"/>
    </source>
</evidence>
<dbReference type="InterPro" id="IPR054728">
    <property type="entry name" value="RsmB-like_ferredoxin"/>
</dbReference>
<dbReference type="Pfam" id="PF01029">
    <property type="entry name" value="NusB"/>
    <property type="match status" value="1"/>
</dbReference>
<dbReference type="Pfam" id="PF01189">
    <property type="entry name" value="Methyltr_RsmB-F"/>
    <property type="match status" value="1"/>
</dbReference>
<keyword evidence="10 14" id="KW-0694">RNA-binding</keyword>
<evidence type="ECO:0000256" key="7">
    <source>
        <dbReference type="ARBA" id="ARBA00022603"/>
    </source>
</evidence>
<proteinExistence type="inferred from homology"/>
<feature type="active site" description="Nucleophile" evidence="14">
    <location>
        <position position="386"/>
    </location>
</feature>
<dbReference type="InterPro" id="IPR018314">
    <property type="entry name" value="RsmB/NOL1/NOP2-like_CS"/>
</dbReference>
<evidence type="ECO:0000313" key="17">
    <source>
        <dbReference type="Proteomes" id="UP000050902"/>
    </source>
</evidence>
<dbReference type="Pfam" id="PF22458">
    <property type="entry name" value="RsmF-B_ferredox"/>
    <property type="match status" value="1"/>
</dbReference>
<dbReference type="GO" id="GO:0032259">
    <property type="term" value="P:methylation"/>
    <property type="evidence" value="ECO:0007669"/>
    <property type="project" value="UniProtKB-KW"/>
</dbReference>
<dbReference type="Gene3D" id="1.10.940.10">
    <property type="entry name" value="NusB-like"/>
    <property type="match status" value="1"/>
</dbReference>
<evidence type="ECO:0000256" key="2">
    <source>
        <dbReference type="ARBA" id="ARBA00004496"/>
    </source>
</evidence>
<comment type="subcellular location">
    <subcellularLocation>
        <location evidence="2">Cytoplasm</location>
    </subcellularLocation>
</comment>
<dbReference type="InterPro" id="IPR049560">
    <property type="entry name" value="MeTrfase_RsmB-F_NOP2_cat"/>
</dbReference>
<dbReference type="InterPro" id="IPR004573">
    <property type="entry name" value="rRNA_ssu_MeTfrase_B"/>
</dbReference>
<evidence type="ECO:0000259" key="15">
    <source>
        <dbReference type="PROSITE" id="PS51686"/>
    </source>
</evidence>
<dbReference type="NCBIfam" id="NF008149">
    <property type="entry name" value="PRK10901.1"/>
    <property type="match status" value="1"/>
</dbReference>
<comment type="caution">
    <text evidence="16">The sequence shown here is derived from an EMBL/GenBank/DDBJ whole genome shotgun (WGS) entry which is preliminary data.</text>
</comment>
<sequence length="445" mass="47678">MVVSASGPWKGGAAQQPGVQTRLLAAKVLAAVIGRGRSLKAELAATLPKLDDGRDRALLEAICFAALRRRTVYEQALRQWLQKPLGPRDGDLMGLLLAGFAQLDALELPAHAALSATVEAVRALGRERQAGLVNAVLRRAQREGFPAARAEDAWPQWLRDQVRRDWPAQADAVFAASLQPAPLWLRVNRQRYSRDAYLEQLRAAGIDAEISALAADAIRLPVAVPVASLPGFGEGAVSVQDLSAQQVADTLAPSPGARVLDACAAPGGKAAHLLERDPALRLLALDVDARRLQRIRETFDRTGVGASAQVRAADAADLDAWWDGEPFDAVLLDAPCSATGVVRRQPDVLLHRRPGDIDALVALQARLLDALWQVVAPGGVLLYATCSILRRENQQQIAAFLARTADARVDGLPEAFGHGDAGTRQRLPGEQGGDGFFHARLVKGR</sequence>
<keyword evidence="7 14" id="KW-0489">Methyltransferase</keyword>
<dbReference type="EMBL" id="LDJG01000005">
    <property type="protein sequence ID" value="KRG59347.1"/>
    <property type="molecule type" value="Genomic_DNA"/>
</dbReference>
<evidence type="ECO:0000256" key="14">
    <source>
        <dbReference type="PROSITE-ProRule" id="PRU01023"/>
    </source>
</evidence>
<dbReference type="Gene3D" id="3.30.70.1170">
    <property type="entry name" value="Sun protein, domain 3"/>
    <property type="match status" value="1"/>
</dbReference>
<evidence type="ECO:0000256" key="1">
    <source>
        <dbReference type="ARBA" id="ARBA00002724"/>
    </source>
</evidence>
<keyword evidence="6" id="KW-0698">rRNA processing</keyword>
<keyword evidence="9 14" id="KW-0949">S-adenosyl-L-methionine</keyword>
<dbReference type="SUPFAM" id="SSF53335">
    <property type="entry name" value="S-adenosyl-L-methionine-dependent methyltransferases"/>
    <property type="match status" value="1"/>
</dbReference>
<feature type="binding site" evidence="14">
    <location>
        <position position="314"/>
    </location>
    <ligand>
        <name>S-adenosyl-L-methionine</name>
        <dbReference type="ChEBI" id="CHEBI:59789"/>
    </ligand>
</feature>
<dbReference type="InterPro" id="IPR029063">
    <property type="entry name" value="SAM-dependent_MTases_sf"/>
</dbReference>
<evidence type="ECO:0000256" key="9">
    <source>
        <dbReference type="ARBA" id="ARBA00022691"/>
    </source>
</evidence>
<comment type="catalytic activity">
    <reaction evidence="13">
        <text>cytidine(967) in 16S rRNA + S-adenosyl-L-methionine = 5-methylcytidine(967) in 16S rRNA + S-adenosyl-L-homocysteine + H(+)</text>
        <dbReference type="Rhea" id="RHEA:42748"/>
        <dbReference type="Rhea" id="RHEA-COMP:10219"/>
        <dbReference type="Rhea" id="RHEA-COMP:10220"/>
        <dbReference type="ChEBI" id="CHEBI:15378"/>
        <dbReference type="ChEBI" id="CHEBI:57856"/>
        <dbReference type="ChEBI" id="CHEBI:59789"/>
        <dbReference type="ChEBI" id="CHEBI:74483"/>
        <dbReference type="ChEBI" id="CHEBI:82748"/>
        <dbReference type="EC" id="2.1.1.176"/>
    </reaction>
</comment>
<dbReference type="InterPro" id="IPR006027">
    <property type="entry name" value="NusB_RsmB_TIM44"/>
</dbReference>
<feature type="binding site" evidence="14">
    <location>
        <position position="286"/>
    </location>
    <ligand>
        <name>S-adenosyl-L-methionine</name>
        <dbReference type="ChEBI" id="CHEBI:59789"/>
    </ligand>
</feature>
<comment type="similarity">
    <text evidence="3 14">Belongs to the class I-like SAM-binding methyltransferase superfamily. RsmB/NOP family.</text>
</comment>
<dbReference type="PRINTS" id="PR02008">
    <property type="entry name" value="RCMTFAMILY"/>
</dbReference>
<dbReference type="GO" id="GO:0008168">
    <property type="term" value="F:methyltransferase activity"/>
    <property type="evidence" value="ECO:0007669"/>
    <property type="project" value="UniProtKB-KW"/>
</dbReference>
<name>A0ABR5NMX6_9GAMM</name>
<dbReference type="PANTHER" id="PTHR22807">
    <property type="entry name" value="NOP2 YEAST -RELATED NOL1/NOP2/FMU SUN DOMAIN-CONTAINING"/>
    <property type="match status" value="1"/>
</dbReference>
<evidence type="ECO:0000256" key="6">
    <source>
        <dbReference type="ARBA" id="ARBA00022552"/>
    </source>
</evidence>
<dbReference type="PANTHER" id="PTHR22807:SF61">
    <property type="entry name" value="NOL1_NOP2_SUN FAMILY PROTEIN _ ANTITERMINATION NUSB DOMAIN-CONTAINING PROTEIN"/>
    <property type="match status" value="1"/>
</dbReference>
<reference evidence="16 17" key="1">
    <citation type="submission" date="2015-05" db="EMBL/GenBank/DDBJ databases">
        <title>Genome sequencing and analysis of members of genus Stenotrophomonas.</title>
        <authorList>
            <person name="Patil P.P."/>
            <person name="Midha S."/>
            <person name="Patil P.B."/>
        </authorList>
    </citation>
    <scope>NUCLEOTIDE SEQUENCE [LARGE SCALE GENOMIC DNA]</scope>
    <source>
        <strain evidence="16 17">DSM 12575</strain>
    </source>
</reference>
<feature type="binding site" evidence="14">
    <location>
        <position position="333"/>
    </location>
    <ligand>
        <name>S-adenosyl-L-methionine</name>
        <dbReference type="ChEBI" id="CHEBI:59789"/>
    </ligand>
</feature>
<keyword evidence="8 14" id="KW-0808">Transferase</keyword>
<protein>
    <recommendedName>
        <fullName evidence="4">16S rRNA (cytosine(967)-C(5))-methyltransferase</fullName>
        <ecNumber evidence="4">2.1.1.176</ecNumber>
    </recommendedName>
    <alternativeName>
        <fullName evidence="11">16S rRNA m5C967 methyltransferase</fullName>
    </alternativeName>
    <alternativeName>
        <fullName evidence="12">rRNA (cytosine-C(5)-)-methyltransferase RsmB</fullName>
    </alternativeName>
</protein>
<evidence type="ECO:0000256" key="5">
    <source>
        <dbReference type="ARBA" id="ARBA00022490"/>
    </source>
</evidence>
<keyword evidence="5" id="KW-0963">Cytoplasm</keyword>